<reference evidence="1 2" key="1">
    <citation type="submission" date="2017-09" db="EMBL/GenBank/DDBJ databases">
        <authorList>
            <consortium name="International Durum Wheat Genome Sequencing Consortium (IDWGSC)"/>
            <person name="Milanesi L."/>
        </authorList>
    </citation>
    <scope>NUCLEOTIDE SEQUENCE [LARGE SCALE GENOMIC DNA]</scope>
    <source>
        <strain evidence="2">cv. Svevo</strain>
    </source>
</reference>
<evidence type="ECO:0000313" key="1">
    <source>
        <dbReference type="EMBL" id="VAH18198.1"/>
    </source>
</evidence>
<dbReference type="AlphaFoldDB" id="A0A9R0QV99"/>
<gene>
    <name evidence="1" type="ORF">TRITD_1Bv1G134800</name>
</gene>
<evidence type="ECO:0000313" key="2">
    <source>
        <dbReference type="Proteomes" id="UP000324705"/>
    </source>
</evidence>
<dbReference type="Gramene" id="TRITD1Bv1G134800.1">
    <property type="protein sequence ID" value="TRITD1Bv1G134800.1"/>
    <property type="gene ID" value="TRITD1Bv1G134800"/>
</dbReference>
<dbReference type="EMBL" id="LT934112">
    <property type="protein sequence ID" value="VAH18198.1"/>
    <property type="molecule type" value="Genomic_DNA"/>
</dbReference>
<dbReference type="Proteomes" id="UP000324705">
    <property type="component" value="Chromosome 1B"/>
</dbReference>
<organism evidence="1 2">
    <name type="scientific">Triticum turgidum subsp. durum</name>
    <name type="common">Durum wheat</name>
    <name type="synonym">Triticum durum</name>
    <dbReference type="NCBI Taxonomy" id="4567"/>
    <lineage>
        <taxon>Eukaryota</taxon>
        <taxon>Viridiplantae</taxon>
        <taxon>Streptophyta</taxon>
        <taxon>Embryophyta</taxon>
        <taxon>Tracheophyta</taxon>
        <taxon>Spermatophyta</taxon>
        <taxon>Magnoliopsida</taxon>
        <taxon>Liliopsida</taxon>
        <taxon>Poales</taxon>
        <taxon>Poaceae</taxon>
        <taxon>BOP clade</taxon>
        <taxon>Pooideae</taxon>
        <taxon>Triticodae</taxon>
        <taxon>Triticeae</taxon>
        <taxon>Triticinae</taxon>
        <taxon>Triticum</taxon>
    </lineage>
</organism>
<sequence>MCKQIFPSAPCASRVRRVLGVNPSPPIQSRHTFPLLLPSSAAALPPSSLVATPSALAPRARSVVSYTIAAGPCHGVAALFLRPRVRPHQVLDLGLIGLLRRPLSTPSLRHDSGKPER</sequence>
<accession>A0A9R0QV99</accession>
<keyword evidence="2" id="KW-1185">Reference proteome</keyword>
<name>A0A9R0QV99_TRITD</name>
<proteinExistence type="predicted"/>
<protein>
    <submittedName>
        <fullName evidence="1">Uncharacterized protein</fullName>
    </submittedName>
</protein>